<sequence length="383" mass="40232">MSMASSVGVVPAANALPPLRVMTVLPPRERFAPGEAGAIALLVHRMAGAGEVVVGSPPVTPPYGDVSFTPVPSVLFALGNMGRYRAGVARLIHTIRPDLVEVHNRPDLARAIGQRFPHIPLVLVLHNDPCGMRGGKTAQERTELARNMAVVAVSGWVRERFVAQGVQGHVTVLPNGLDLAALPAPAPVRDNLVLFAGRVVADKGVDAFVQACAALLPSHPTWRATIIGADRFGPASPQTAVLAKVQEQARAAGVHMAGYQPHAQVLQAMSHAAIVAVPSRWAEPFGMAALEAMGCGAALVTSPKGGLPDVAGQAALYANPDDLPALVEALDRLMSDTALRTRMGQAGRARAQMFDSAVLRPQRQSLHAQLVRCWPDVGLLGQA</sequence>
<evidence type="ECO:0000256" key="1">
    <source>
        <dbReference type="ARBA" id="ARBA00022676"/>
    </source>
</evidence>
<dbReference type="EMBL" id="JAMYZZ010000019">
    <property type="protein sequence ID" value="MCP1259005.1"/>
    <property type="molecule type" value="Genomic_DNA"/>
</dbReference>
<dbReference type="InterPro" id="IPR028098">
    <property type="entry name" value="Glyco_trans_4-like_N"/>
</dbReference>
<evidence type="ECO:0000256" key="2">
    <source>
        <dbReference type="ARBA" id="ARBA00022679"/>
    </source>
</evidence>
<organism evidence="5 6">
    <name type="scientific">Acetobacter lambici</name>
    <dbReference type="NCBI Taxonomy" id="1332824"/>
    <lineage>
        <taxon>Bacteria</taxon>
        <taxon>Pseudomonadati</taxon>
        <taxon>Pseudomonadota</taxon>
        <taxon>Alphaproteobacteria</taxon>
        <taxon>Acetobacterales</taxon>
        <taxon>Acetobacteraceae</taxon>
        <taxon>Acetobacter</taxon>
    </lineage>
</organism>
<keyword evidence="1" id="KW-0328">Glycosyltransferase</keyword>
<dbReference type="PANTHER" id="PTHR12526">
    <property type="entry name" value="GLYCOSYLTRANSFERASE"/>
    <property type="match status" value="1"/>
</dbReference>
<dbReference type="SUPFAM" id="SSF53756">
    <property type="entry name" value="UDP-Glycosyltransferase/glycogen phosphorylase"/>
    <property type="match status" value="1"/>
</dbReference>
<dbReference type="RefSeq" id="WP_242012586.1">
    <property type="nucleotide sequence ID" value="NZ_JAMYZY010000019.1"/>
</dbReference>
<evidence type="ECO:0000313" key="6">
    <source>
        <dbReference type="Proteomes" id="UP001523528"/>
    </source>
</evidence>
<comment type="caution">
    <text evidence="5">The sequence shown here is derived from an EMBL/GenBank/DDBJ whole genome shotgun (WGS) entry which is preliminary data.</text>
</comment>
<evidence type="ECO:0000313" key="5">
    <source>
        <dbReference type="EMBL" id="MCP1259005.1"/>
    </source>
</evidence>
<dbReference type="Gene3D" id="3.40.50.2000">
    <property type="entry name" value="Glycogen Phosphorylase B"/>
    <property type="match status" value="2"/>
</dbReference>
<dbReference type="PANTHER" id="PTHR12526:SF510">
    <property type="entry name" value="D-INOSITOL 3-PHOSPHATE GLYCOSYLTRANSFERASE"/>
    <property type="match status" value="1"/>
</dbReference>
<dbReference type="Proteomes" id="UP001523528">
    <property type="component" value="Unassembled WGS sequence"/>
</dbReference>
<proteinExistence type="predicted"/>
<gene>
    <name evidence="5" type="ORF">NKW50_10425</name>
</gene>
<dbReference type="Pfam" id="PF13439">
    <property type="entry name" value="Glyco_transf_4"/>
    <property type="match status" value="1"/>
</dbReference>
<accession>A0ABT1F1D6</accession>
<dbReference type="Pfam" id="PF00534">
    <property type="entry name" value="Glycos_transf_1"/>
    <property type="match status" value="1"/>
</dbReference>
<keyword evidence="2" id="KW-0808">Transferase</keyword>
<dbReference type="CDD" id="cd03801">
    <property type="entry name" value="GT4_PimA-like"/>
    <property type="match status" value="1"/>
</dbReference>
<feature type="domain" description="Glycosyltransferase subfamily 4-like N-terminal" evidence="4">
    <location>
        <begin position="51"/>
        <end position="180"/>
    </location>
</feature>
<protein>
    <submittedName>
        <fullName evidence="5">Glycosyltransferase family 4 protein</fullName>
    </submittedName>
</protein>
<dbReference type="InterPro" id="IPR001296">
    <property type="entry name" value="Glyco_trans_1"/>
</dbReference>
<evidence type="ECO:0000259" key="3">
    <source>
        <dbReference type="Pfam" id="PF00534"/>
    </source>
</evidence>
<name>A0ABT1F1D6_9PROT</name>
<feature type="domain" description="Glycosyl transferase family 1" evidence="3">
    <location>
        <begin position="187"/>
        <end position="349"/>
    </location>
</feature>
<keyword evidence="6" id="KW-1185">Reference proteome</keyword>
<reference evidence="5 6" key="1">
    <citation type="submission" date="2022-06" db="EMBL/GenBank/DDBJ databases">
        <title>Acetobacer genomes from food samples.</title>
        <authorList>
            <person name="Sombolestani A."/>
        </authorList>
    </citation>
    <scope>NUCLEOTIDE SEQUENCE [LARGE SCALE GENOMIC DNA]</scope>
    <source>
        <strain evidence="5 6">R-83285</strain>
    </source>
</reference>
<evidence type="ECO:0000259" key="4">
    <source>
        <dbReference type="Pfam" id="PF13439"/>
    </source>
</evidence>